<keyword evidence="4" id="KW-1185">Reference proteome</keyword>
<dbReference type="EMBL" id="JBHUIP010000012">
    <property type="protein sequence ID" value="MFD2263861.1"/>
    <property type="molecule type" value="Genomic_DNA"/>
</dbReference>
<feature type="domain" description="EamA" evidence="2">
    <location>
        <begin position="159"/>
        <end position="291"/>
    </location>
</feature>
<gene>
    <name evidence="3" type="ORF">ACFSM5_13245</name>
</gene>
<feature type="transmembrane region" description="Helical" evidence="1">
    <location>
        <begin position="274"/>
        <end position="295"/>
    </location>
</feature>
<evidence type="ECO:0000313" key="3">
    <source>
        <dbReference type="EMBL" id="MFD2263861.1"/>
    </source>
</evidence>
<feature type="transmembrane region" description="Helical" evidence="1">
    <location>
        <begin position="158"/>
        <end position="177"/>
    </location>
</feature>
<protein>
    <submittedName>
        <fullName evidence="3">DMT family transporter</fullName>
    </submittedName>
</protein>
<dbReference type="InterPro" id="IPR000620">
    <property type="entry name" value="EamA_dom"/>
</dbReference>
<proteinExistence type="predicted"/>
<feature type="transmembrane region" description="Helical" evidence="1">
    <location>
        <begin position="220"/>
        <end position="237"/>
    </location>
</feature>
<organism evidence="3 4">
    <name type="scientific">Lacibacterium aquatile</name>
    <dbReference type="NCBI Taxonomy" id="1168082"/>
    <lineage>
        <taxon>Bacteria</taxon>
        <taxon>Pseudomonadati</taxon>
        <taxon>Pseudomonadota</taxon>
        <taxon>Alphaproteobacteria</taxon>
        <taxon>Rhodospirillales</taxon>
        <taxon>Rhodospirillaceae</taxon>
    </lineage>
</organism>
<feature type="transmembrane region" description="Helical" evidence="1">
    <location>
        <begin position="74"/>
        <end position="94"/>
    </location>
</feature>
<dbReference type="Proteomes" id="UP001597295">
    <property type="component" value="Unassembled WGS sequence"/>
</dbReference>
<feature type="transmembrane region" description="Helical" evidence="1">
    <location>
        <begin position="189"/>
        <end position="208"/>
    </location>
</feature>
<keyword evidence="1" id="KW-0812">Transmembrane</keyword>
<keyword evidence="1" id="KW-0472">Membrane</keyword>
<feature type="transmembrane region" description="Helical" evidence="1">
    <location>
        <begin position="129"/>
        <end position="152"/>
    </location>
</feature>
<evidence type="ECO:0000259" key="2">
    <source>
        <dbReference type="Pfam" id="PF00892"/>
    </source>
</evidence>
<name>A0ABW5DTP0_9PROT</name>
<dbReference type="Pfam" id="PF00892">
    <property type="entry name" value="EamA"/>
    <property type="match status" value="2"/>
</dbReference>
<dbReference type="PANTHER" id="PTHR22911">
    <property type="entry name" value="ACYL-MALONYL CONDENSING ENZYME-RELATED"/>
    <property type="match status" value="1"/>
</dbReference>
<dbReference type="PANTHER" id="PTHR22911:SF76">
    <property type="entry name" value="EAMA DOMAIN-CONTAINING PROTEIN"/>
    <property type="match status" value="1"/>
</dbReference>
<feature type="transmembrane region" description="Helical" evidence="1">
    <location>
        <begin position="42"/>
        <end position="62"/>
    </location>
</feature>
<feature type="transmembrane region" description="Helical" evidence="1">
    <location>
        <begin position="15"/>
        <end position="36"/>
    </location>
</feature>
<feature type="transmembrane region" description="Helical" evidence="1">
    <location>
        <begin position="249"/>
        <end position="268"/>
    </location>
</feature>
<feature type="domain" description="EamA" evidence="2">
    <location>
        <begin position="20"/>
        <end position="146"/>
    </location>
</feature>
<dbReference type="RefSeq" id="WP_379876904.1">
    <property type="nucleotide sequence ID" value="NZ_JBHUIP010000012.1"/>
</dbReference>
<evidence type="ECO:0000256" key="1">
    <source>
        <dbReference type="SAM" id="Phobius"/>
    </source>
</evidence>
<sequence>MKAVTDKAVAASNKATLIGGLALVIWPALALLATLAGPIPPFLLTGLAFAVSAIIGIIWWLAKGNGLGRLLNRPFKDWAIGIAGLFGYHLLLFIALQNAPPVEANLLNYLWPLLIVLFSSFLPGERPYWYHWAGAALGLAGTAMLVAGPGLAPKLEYLPGYLAGIGCAVCWAGYSVASRRWCAAVPTEFVIALCGGTAALALLMHLAFEPAYTISLREGLVLLAIGLGPLGAAFFFWDVGIKRGNIRALGAVSYTTPLFSTLLLILFGKGEATAAAGLAAILIVGGAILATRELWSRR</sequence>
<feature type="transmembrane region" description="Helical" evidence="1">
    <location>
        <begin position="106"/>
        <end position="122"/>
    </location>
</feature>
<comment type="caution">
    <text evidence="3">The sequence shown here is derived from an EMBL/GenBank/DDBJ whole genome shotgun (WGS) entry which is preliminary data.</text>
</comment>
<accession>A0ABW5DTP0</accession>
<keyword evidence="1" id="KW-1133">Transmembrane helix</keyword>
<reference evidence="4" key="1">
    <citation type="journal article" date="2019" name="Int. J. Syst. Evol. Microbiol.">
        <title>The Global Catalogue of Microorganisms (GCM) 10K type strain sequencing project: providing services to taxonomists for standard genome sequencing and annotation.</title>
        <authorList>
            <consortium name="The Broad Institute Genomics Platform"/>
            <consortium name="The Broad Institute Genome Sequencing Center for Infectious Disease"/>
            <person name="Wu L."/>
            <person name="Ma J."/>
        </authorList>
    </citation>
    <scope>NUCLEOTIDE SEQUENCE [LARGE SCALE GENOMIC DNA]</scope>
    <source>
        <strain evidence="4">CGMCC 1.19062</strain>
    </source>
</reference>
<evidence type="ECO:0000313" key="4">
    <source>
        <dbReference type="Proteomes" id="UP001597295"/>
    </source>
</evidence>
<dbReference type="SUPFAM" id="SSF103481">
    <property type="entry name" value="Multidrug resistance efflux transporter EmrE"/>
    <property type="match status" value="2"/>
</dbReference>
<dbReference type="InterPro" id="IPR037185">
    <property type="entry name" value="EmrE-like"/>
</dbReference>